<accession>A0A7K7L6M9</accession>
<keyword evidence="10" id="KW-1185">Reference proteome</keyword>
<dbReference type="Pfam" id="PF03941">
    <property type="entry name" value="INCENP_ARK-bind"/>
    <property type="match status" value="1"/>
</dbReference>
<dbReference type="GO" id="GO:0005634">
    <property type="term" value="C:nucleus"/>
    <property type="evidence" value="ECO:0007669"/>
    <property type="project" value="UniProtKB-SubCell"/>
</dbReference>
<dbReference type="Proteomes" id="UP000525565">
    <property type="component" value="Unassembled WGS sequence"/>
</dbReference>
<gene>
    <name evidence="9" type="primary">Incenp_1</name>
    <name evidence="9" type="ORF">ASASCU_R13766</name>
</gene>
<name>A0A7K7L6M9_9AVES</name>
<dbReference type="InterPro" id="IPR005635">
    <property type="entry name" value="Inner_centromere_prot_ARK-bd"/>
</dbReference>
<evidence type="ECO:0000256" key="2">
    <source>
        <dbReference type="ARBA" id="ARBA00004186"/>
    </source>
</evidence>
<dbReference type="PANTHER" id="PTHR13142">
    <property type="entry name" value="INNER CENTROMERE PROTEIN"/>
    <property type="match status" value="1"/>
</dbReference>
<protein>
    <submittedName>
        <fullName evidence="9">INCE protein</fullName>
    </submittedName>
</protein>
<evidence type="ECO:0000256" key="6">
    <source>
        <dbReference type="ARBA" id="ARBA00023242"/>
    </source>
</evidence>
<dbReference type="AlphaFoldDB" id="A0A7K7L6M9"/>
<keyword evidence="5" id="KW-0206">Cytoskeleton</keyword>
<keyword evidence="6" id="KW-0539">Nucleus</keyword>
<dbReference type="GO" id="GO:0000281">
    <property type="term" value="P:mitotic cytokinesis"/>
    <property type="evidence" value="ECO:0007669"/>
    <property type="project" value="TreeGrafter"/>
</dbReference>
<sequence>FQKKERQRLESLRKKQEAEEQRRKKVEEEKRRRQAEMKQKREERLRKALQARERVEQLEEEKKKRMHQKTLQNDEKVCLSQVREERVSEEWSKKKLLKKPGETDARKQKMLKVVRATSGSFCEDEFEQHELLQKRREDRVKEKGKKALELRSPVEQRQVEQVKERVLKQQGGEKSPQPQLEPVVFTEKCIKVGSERSCDKFCCKAVRPGISRLTFKDQACFPSPVLPLEKSISTSCLKPPKSMKIFRSPKVSENNYGMDLNSDDSTDDESAPRKPVPAWADGSQLNQAIIHQYYHPVDVDELFGLIASPKLEDIFGKSKPRYFKRTSSAVWHSPP</sequence>
<proteinExistence type="inferred from homology"/>
<feature type="non-terminal residue" evidence="9">
    <location>
        <position position="335"/>
    </location>
</feature>
<dbReference type="GO" id="GO:1990385">
    <property type="term" value="C:meiotic spindle midzone"/>
    <property type="evidence" value="ECO:0007669"/>
    <property type="project" value="TreeGrafter"/>
</dbReference>
<evidence type="ECO:0000259" key="8">
    <source>
        <dbReference type="Pfam" id="PF03941"/>
    </source>
</evidence>
<evidence type="ECO:0000313" key="10">
    <source>
        <dbReference type="Proteomes" id="UP000525565"/>
    </source>
</evidence>
<evidence type="ECO:0000256" key="5">
    <source>
        <dbReference type="ARBA" id="ARBA00023212"/>
    </source>
</evidence>
<comment type="subcellular location">
    <subcellularLocation>
        <location evidence="2">Cytoplasm</location>
        <location evidence="2">Cytoskeleton</location>
        <location evidence="2">Spindle</location>
    </subcellularLocation>
    <subcellularLocation>
        <location evidence="1">Nucleus</location>
    </subcellularLocation>
</comment>
<keyword evidence="4" id="KW-0963">Cytoplasm</keyword>
<comment type="similarity">
    <text evidence="3">Belongs to the INCENP family.</text>
</comment>
<feature type="region of interest" description="Disordered" evidence="7">
    <location>
        <begin position="254"/>
        <end position="278"/>
    </location>
</feature>
<evidence type="ECO:0000256" key="1">
    <source>
        <dbReference type="ARBA" id="ARBA00004123"/>
    </source>
</evidence>
<dbReference type="GO" id="GO:0030496">
    <property type="term" value="C:midbody"/>
    <property type="evidence" value="ECO:0007669"/>
    <property type="project" value="TreeGrafter"/>
</dbReference>
<evidence type="ECO:0000256" key="4">
    <source>
        <dbReference type="ARBA" id="ARBA00022490"/>
    </source>
</evidence>
<dbReference type="GO" id="GO:0051257">
    <property type="term" value="P:meiotic spindle midzone assembly"/>
    <property type="evidence" value="ECO:0007669"/>
    <property type="project" value="TreeGrafter"/>
</dbReference>
<dbReference type="Gene3D" id="6.10.250.2990">
    <property type="match status" value="1"/>
</dbReference>
<feature type="domain" description="Inner centromere protein ARK-binding" evidence="8">
    <location>
        <begin position="259"/>
        <end position="315"/>
    </location>
</feature>
<evidence type="ECO:0000256" key="3">
    <source>
        <dbReference type="ARBA" id="ARBA00010042"/>
    </source>
</evidence>
<dbReference type="GO" id="GO:0032133">
    <property type="term" value="C:chromosome passenger complex"/>
    <property type="evidence" value="ECO:0007669"/>
    <property type="project" value="TreeGrafter"/>
</dbReference>
<feature type="region of interest" description="Disordered" evidence="7">
    <location>
        <begin position="1"/>
        <end position="48"/>
    </location>
</feature>
<feature type="compositionally biased region" description="Basic and acidic residues" evidence="7">
    <location>
        <begin position="7"/>
        <end position="48"/>
    </location>
</feature>
<comment type="caution">
    <text evidence="9">The sequence shown here is derived from an EMBL/GenBank/DDBJ whole genome shotgun (WGS) entry which is preliminary data.</text>
</comment>
<evidence type="ECO:0000256" key="7">
    <source>
        <dbReference type="SAM" id="MobiDB-lite"/>
    </source>
</evidence>
<organism evidence="9 10">
    <name type="scientific">Asarcornis scutulata</name>
    <dbReference type="NCBI Taxonomy" id="75869"/>
    <lineage>
        <taxon>Eukaryota</taxon>
        <taxon>Metazoa</taxon>
        <taxon>Chordata</taxon>
        <taxon>Craniata</taxon>
        <taxon>Vertebrata</taxon>
        <taxon>Euteleostomi</taxon>
        <taxon>Archelosauria</taxon>
        <taxon>Archosauria</taxon>
        <taxon>Dinosauria</taxon>
        <taxon>Saurischia</taxon>
        <taxon>Theropoda</taxon>
        <taxon>Coelurosauria</taxon>
        <taxon>Aves</taxon>
        <taxon>Neognathae</taxon>
        <taxon>Galloanserae</taxon>
        <taxon>Anseriformes</taxon>
        <taxon>Anatidae</taxon>
        <taxon>Anatinae</taxon>
        <taxon>Asarcornis</taxon>
    </lineage>
</organism>
<feature type="non-terminal residue" evidence="9">
    <location>
        <position position="1"/>
    </location>
</feature>
<reference evidence="9 10" key="1">
    <citation type="submission" date="2019-09" db="EMBL/GenBank/DDBJ databases">
        <title>Bird 10,000 Genomes (B10K) Project - Family phase.</title>
        <authorList>
            <person name="Zhang G."/>
        </authorList>
    </citation>
    <scope>NUCLEOTIDE SEQUENCE [LARGE SCALE GENOMIC DNA]</scope>
    <source>
        <strain evidence="9">OUT-0051</strain>
        <tissue evidence="9">Kidney</tissue>
    </source>
</reference>
<dbReference type="GO" id="GO:0000776">
    <property type="term" value="C:kinetochore"/>
    <property type="evidence" value="ECO:0007669"/>
    <property type="project" value="TreeGrafter"/>
</dbReference>
<evidence type="ECO:0000313" key="9">
    <source>
        <dbReference type="EMBL" id="NWZ26485.1"/>
    </source>
</evidence>
<dbReference type="PANTHER" id="PTHR13142:SF3">
    <property type="entry name" value="INNER CENTROMERE PROTEIN ARK-BINDING DOMAIN-CONTAINING PROTEIN"/>
    <property type="match status" value="1"/>
</dbReference>
<dbReference type="GO" id="GO:0051310">
    <property type="term" value="P:metaphase chromosome alignment"/>
    <property type="evidence" value="ECO:0007669"/>
    <property type="project" value="TreeGrafter"/>
</dbReference>
<dbReference type="EMBL" id="VZSO01000205">
    <property type="protein sequence ID" value="NWZ26485.1"/>
    <property type="molecule type" value="Genomic_DNA"/>
</dbReference>